<dbReference type="AlphaFoldDB" id="A0A1Y1QHE7"/>
<evidence type="ECO:0000256" key="2">
    <source>
        <dbReference type="ARBA" id="ARBA00004713"/>
    </source>
</evidence>
<evidence type="ECO:0000256" key="5">
    <source>
        <dbReference type="ARBA" id="ARBA00019077"/>
    </source>
</evidence>
<keyword evidence="13" id="KW-0472">Membrane</keyword>
<evidence type="ECO:0000259" key="15">
    <source>
        <dbReference type="Pfam" id="PF04413"/>
    </source>
</evidence>
<evidence type="ECO:0000259" key="14">
    <source>
        <dbReference type="Pfam" id="PF00534"/>
    </source>
</evidence>
<sequence length="430" mass="47914">MTRFFYSLAFYLLLPVLVLRLWWRGRSNPAYRQRLAERFGFVRNPSLQPCVWVHSVSVGETLAARPLVEHLLQTYPAHRIWITTTTPTGSDTVKRLYGARVQHSYFPYDLPDAMARFLQRVQPQLLIVMETEIWPNLYAACQQRGIPLLLLNARLSERSFQRYRKLGALTRDTLRCVHWIGARSPQDAHYFQQLGATPAQIATCGNLKFALQIPAGLRETAHELKQQWGERPVLVAASTHAGEDEIVLRVFTRLQQVVPNTLLILVPRHPERFDNVYQQCSNAGLTTIRRSAAQTTTPNTAVLLGDSMGEMLLWFAVADIAFIGGSLVAHGGHNPLEAAAFGVPVVSGTHTHNFPDIFPALYAAGGAVEISDENTLYSQCLNWLQNPQQRQQVGANAAQFFAQQQGVLACIMQPINALLSPNLASQGASA</sequence>
<dbReference type="EMBL" id="MTEJ01000277">
    <property type="protein sequence ID" value="OQX05687.1"/>
    <property type="molecule type" value="Genomic_DNA"/>
</dbReference>
<evidence type="ECO:0000256" key="11">
    <source>
        <dbReference type="PIRSR" id="PIRSR639901-1"/>
    </source>
</evidence>
<feature type="domain" description="3-deoxy-D-manno-octulosonic-acid transferase N-terminal" evidence="15">
    <location>
        <begin position="33"/>
        <end position="210"/>
    </location>
</feature>
<comment type="pathway">
    <text evidence="2 13">Bacterial outer membrane biogenesis; LPS core biosynthesis.</text>
</comment>
<dbReference type="EC" id="2.4.99.12" evidence="4 13"/>
<evidence type="ECO:0000256" key="3">
    <source>
        <dbReference type="ARBA" id="ARBA00006380"/>
    </source>
</evidence>
<feature type="site" description="Transition state stabilizer" evidence="12">
    <location>
        <position position="208"/>
    </location>
</feature>
<comment type="catalytic activity">
    <reaction evidence="10 13">
        <text>lipid IVA (E. coli) + CMP-3-deoxy-beta-D-manno-octulosonate = alpha-Kdo-(2-&gt;6)-lipid IVA (E. coli) + CMP + H(+)</text>
        <dbReference type="Rhea" id="RHEA:28066"/>
        <dbReference type="ChEBI" id="CHEBI:15378"/>
        <dbReference type="ChEBI" id="CHEBI:58603"/>
        <dbReference type="ChEBI" id="CHEBI:60364"/>
        <dbReference type="ChEBI" id="CHEBI:60377"/>
        <dbReference type="ChEBI" id="CHEBI:85987"/>
        <dbReference type="EC" id="2.4.99.12"/>
    </reaction>
</comment>
<feature type="site" description="Transition state stabilizer" evidence="12">
    <location>
        <position position="130"/>
    </location>
</feature>
<feature type="transmembrane region" description="Helical" evidence="13">
    <location>
        <begin position="6"/>
        <end position="23"/>
    </location>
</feature>
<feature type="active site" description="Proton acceptor" evidence="11">
    <location>
        <position position="60"/>
    </location>
</feature>
<protein>
    <recommendedName>
        <fullName evidence="5 13">3-deoxy-D-manno-octulosonic acid transferase</fullName>
        <shortName evidence="13">Kdo transferase</shortName>
        <ecNumber evidence="4 13">2.4.99.12</ecNumber>
    </recommendedName>
    <alternativeName>
        <fullName evidence="9 13">Lipid IV(A) 3-deoxy-D-manno-octulosonic acid transferase</fullName>
    </alternativeName>
</protein>
<dbReference type="GO" id="GO:0009244">
    <property type="term" value="P:lipopolysaccharide core region biosynthetic process"/>
    <property type="evidence" value="ECO:0007669"/>
    <property type="project" value="UniProtKB-UniRule"/>
</dbReference>
<dbReference type="GO" id="GO:0005886">
    <property type="term" value="C:plasma membrane"/>
    <property type="evidence" value="ECO:0007669"/>
    <property type="project" value="UniProtKB-SubCell"/>
</dbReference>
<reference evidence="16 17" key="1">
    <citation type="submission" date="2017-01" db="EMBL/GenBank/DDBJ databases">
        <title>Novel large sulfur bacteria in the metagenomes of groundwater-fed chemosynthetic microbial mats in the Lake Huron basin.</title>
        <authorList>
            <person name="Sharrar A.M."/>
            <person name="Flood B.E."/>
            <person name="Bailey J.V."/>
            <person name="Jones D.S."/>
            <person name="Biddanda B."/>
            <person name="Ruberg S.A."/>
            <person name="Marcus D.N."/>
            <person name="Dick G.J."/>
        </authorList>
    </citation>
    <scope>NUCLEOTIDE SEQUENCE [LARGE SCALE GENOMIC DNA]</scope>
    <source>
        <strain evidence="16">A8</strain>
    </source>
</reference>
<dbReference type="InterPro" id="IPR001296">
    <property type="entry name" value="Glyco_trans_1"/>
</dbReference>
<name>A0A1Y1QHE7_9GAMM</name>
<keyword evidence="6" id="KW-0997">Cell inner membrane</keyword>
<keyword evidence="13" id="KW-0812">Transmembrane</keyword>
<dbReference type="FunFam" id="3.40.50.2000:FF:000032">
    <property type="entry name" value="3-deoxy-D-manno-octulosonic acid transferase"/>
    <property type="match status" value="1"/>
</dbReference>
<comment type="subcellular location">
    <subcellularLocation>
        <location evidence="1">Cell inner membrane</location>
        <topology evidence="1">Single-pass membrane protein</topology>
        <orientation evidence="1">Cytoplasmic side</orientation>
    </subcellularLocation>
    <subcellularLocation>
        <location evidence="13">Cell membrane</location>
    </subcellularLocation>
</comment>
<keyword evidence="7 13" id="KW-0808">Transferase</keyword>
<proteinExistence type="inferred from homology"/>
<dbReference type="SUPFAM" id="SSF53756">
    <property type="entry name" value="UDP-Glycosyltransferase/glycogen phosphorylase"/>
    <property type="match status" value="1"/>
</dbReference>
<dbReference type="Pfam" id="PF04413">
    <property type="entry name" value="Glycos_transf_N"/>
    <property type="match status" value="1"/>
</dbReference>
<evidence type="ECO:0000256" key="8">
    <source>
        <dbReference type="ARBA" id="ARBA00022968"/>
    </source>
</evidence>
<evidence type="ECO:0000256" key="1">
    <source>
        <dbReference type="ARBA" id="ARBA00004388"/>
    </source>
</evidence>
<dbReference type="InterPro" id="IPR007507">
    <property type="entry name" value="Glycos_transf_N"/>
</dbReference>
<dbReference type="GO" id="GO:0043842">
    <property type="term" value="F:Kdo transferase activity"/>
    <property type="evidence" value="ECO:0007669"/>
    <property type="project" value="UniProtKB-EC"/>
</dbReference>
<dbReference type="GO" id="GO:0009245">
    <property type="term" value="P:lipid A biosynthetic process"/>
    <property type="evidence" value="ECO:0007669"/>
    <property type="project" value="TreeGrafter"/>
</dbReference>
<comment type="similarity">
    <text evidence="3">Belongs to the glycosyltransferase group 1 family. Glycosyltransferase 30 subfamily.</text>
</comment>
<gene>
    <name evidence="16" type="ORF">BWK73_32920</name>
</gene>
<evidence type="ECO:0000313" key="17">
    <source>
        <dbReference type="Proteomes" id="UP000192491"/>
    </source>
</evidence>
<dbReference type="PANTHER" id="PTHR42755:SF1">
    <property type="entry name" value="3-DEOXY-D-MANNO-OCTULOSONIC ACID TRANSFERASE, MITOCHONDRIAL-RELATED"/>
    <property type="match status" value="1"/>
</dbReference>
<feature type="domain" description="Glycosyl transferase family 1" evidence="14">
    <location>
        <begin position="283"/>
        <end position="399"/>
    </location>
</feature>
<evidence type="ECO:0000256" key="10">
    <source>
        <dbReference type="ARBA" id="ARBA00049183"/>
    </source>
</evidence>
<dbReference type="InterPro" id="IPR039901">
    <property type="entry name" value="Kdotransferase"/>
</dbReference>
<dbReference type="UniPathway" id="UPA00958"/>
<evidence type="ECO:0000256" key="12">
    <source>
        <dbReference type="PIRSR" id="PIRSR639901-2"/>
    </source>
</evidence>
<keyword evidence="13" id="KW-1003">Cell membrane</keyword>
<dbReference type="Pfam" id="PF00534">
    <property type="entry name" value="Glycos_transf_1"/>
    <property type="match status" value="1"/>
</dbReference>
<comment type="caution">
    <text evidence="16">The sequence shown here is derived from an EMBL/GenBank/DDBJ whole genome shotgun (WGS) entry which is preliminary data.</text>
</comment>
<evidence type="ECO:0000256" key="13">
    <source>
        <dbReference type="RuleBase" id="RU365103"/>
    </source>
</evidence>
<dbReference type="PANTHER" id="PTHR42755">
    <property type="entry name" value="3-DEOXY-MANNO-OCTULOSONATE CYTIDYLYLTRANSFERASE"/>
    <property type="match status" value="1"/>
</dbReference>
<dbReference type="InterPro" id="IPR038107">
    <property type="entry name" value="Glycos_transf_N_sf"/>
</dbReference>
<keyword evidence="13" id="KW-1133">Transmembrane helix</keyword>
<accession>A0A1Y1QHE7</accession>
<evidence type="ECO:0000313" key="16">
    <source>
        <dbReference type="EMBL" id="OQX05687.1"/>
    </source>
</evidence>
<evidence type="ECO:0000256" key="4">
    <source>
        <dbReference type="ARBA" id="ARBA00012621"/>
    </source>
</evidence>
<organism evidence="16 17">
    <name type="scientific">Thiothrix lacustris</name>
    <dbReference type="NCBI Taxonomy" id="525917"/>
    <lineage>
        <taxon>Bacteria</taxon>
        <taxon>Pseudomonadati</taxon>
        <taxon>Pseudomonadota</taxon>
        <taxon>Gammaproteobacteria</taxon>
        <taxon>Thiotrichales</taxon>
        <taxon>Thiotrichaceae</taxon>
        <taxon>Thiothrix</taxon>
    </lineage>
</organism>
<keyword evidence="13" id="KW-0448">Lipopolysaccharide biosynthesis</keyword>
<keyword evidence="8" id="KW-0735">Signal-anchor</keyword>
<comment type="function">
    <text evidence="13">Involved in lipopolysaccharide (LPS) biosynthesis. Catalyzes the transfer of 3-deoxy-D-manno-octulosonate (Kdo) residue(s) from CMP-Kdo to lipid IV(A), the tetraacyldisaccharide-1,4'-bisphosphate precursor of lipid A.</text>
</comment>
<evidence type="ECO:0000256" key="6">
    <source>
        <dbReference type="ARBA" id="ARBA00022519"/>
    </source>
</evidence>
<dbReference type="NCBIfam" id="NF004388">
    <property type="entry name" value="PRK05749.1-4"/>
    <property type="match status" value="1"/>
</dbReference>
<evidence type="ECO:0000256" key="9">
    <source>
        <dbReference type="ARBA" id="ARBA00031445"/>
    </source>
</evidence>
<dbReference type="Gene3D" id="3.40.50.11720">
    <property type="entry name" value="3-Deoxy-D-manno-octulosonic-acid transferase, N-terminal domain"/>
    <property type="match status" value="1"/>
</dbReference>
<dbReference type="Proteomes" id="UP000192491">
    <property type="component" value="Unassembled WGS sequence"/>
</dbReference>
<dbReference type="FunFam" id="3.40.50.11720:FF:000001">
    <property type="entry name" value="3-deoxy-D-manno-octulosonic acid transferase"/>
    <property type="match status" value="1"/>
</dbReference>
<dbReference type="Gene3D" id="3.40.50.2000">
    <property type="entry name" value="Glycogen Phosphorylase B"/>
    <property type="match status" value="1"/>
</dbReference>
<evidence type="ECO:0000256" key="7">
    <source>
        <dbReference type="ARBA" id="ARBA00022679"/>
    </source>
</evidence>